<keyword evidence="4" id="KW-1185">Reference proteome</keyword>
<dbReference type="InterPro" id="IPR013766">
    <property type="entry name" value="Thioredoxin_domain"/>
</dbReference>
<dbReference type="PANTHER" id="PTHR43640:SF1">
    <property type="entry name" value="THIOREDOXIN-DEPENDENT PEROXIREDOXIN"/>
    <property type="match status" value="1"/>
</dbReference>
<dbReference type="InterPro" id="IPR047262">
    <property type="entry name" value="PRX-like1"/>
</dbReference>
<evidence type="ECO:0000313" key="3">
    <source>
        <dbReference type="EMBL" id="SIQ61771.1"/>
    </source>
</evidence>
<organism evidence="3 4">
    <name type="scientific">Pontibacter lucknowensis</name>
    <dbReference type="NCBI Taxonomy" id="1077936"/>
    <lineage>
        <taxon>Bacteria</taxon>
        <taxon>Pseudomonadati</taxon>
        <taxon>Bacteroidota</taxon>
        <taxon>Cytophagia</taxon>
        <taxon>Cytophagales</taxon>
        <taxon>Hymenobacteraceae</taxon>
        <taxon>Pontibacter</taxon>
    </lineage>
</organism>
<dbReference type="STRING" id="1077936.SAMN05421545_0740"/>
<dbReference type="GO" id="GO:0016491">
    <property type="term" value="F:oxidoreductase activity"/>
    <property type="evidence" value="ECO:0007669"/>
    <property type="project" value="InterPro"/>
</dbReference>
<reference evidence="4" key="1">
    <citation type="submission" date="2017-01" db="EMBL/GenBank/DDBJ databases">
        <authorList>
            <person name="Varghese N."/>
            <person name="Submissions S."/>
        </authorList>
    </citation>
    <scope>NUCLEOTIDE SEQUENCE [LARGE SCALE GENOMIC DNA]</scope>
    <source>
        <strain evidence="4">DM9</strain>
    </source>
</reference>
<dbReference type="Proteomes" id="UP000185924">
    <property type="component" value="Unassembled WGS sequence"/>
</dbReference>
<protein>
    <submittedName>
        <fullName evidence="3">Peroxiredoxin</fullName>
    </submittedName>
</protein>
<dbReference type="Pfam" id="PF00578">
    <property type="entry name" value="AhpC-TSA"/>
    <property type="match status" value="1"/>
</dbReference>
<feature type="signal peptide" evidence="1">
    <location>
        <begin position="1"/>
        <end position="22"/>
    </location>
</feature>
<name>A0A1N6U8D9_9BACT</name>
<evidence type="ECO:0000259" key="2">
    <source>
        <dbReference type="PROSITE" id="PS51352"/>
    </source>
</evidence>
<feature type="chain" id="PRO_5012297598" evidence="1">
    <location>
        <begin position="23"/>
        <end position="211"/>
    </location>
</feature>
<dbReference type="RefSeq" id="WP_076421103.1">
    <property type="nucleotide sequence ID" value="NZ_FTNM01000001.1"/>
</dbReference>
<gene>
    <name evidence="3" type="ORF">SAMN05421545_0740</name>
</gene>
<dbReference type="AlphaFoldDB" id="A0A1N6U8D9"/>
<keyword evidence="1" id="KW-0732">Signal</keyword>
<evidence type="ECO:0000313" key="4">
    <source>
        <dbReference type="Proteomes" id="UP000185924"/>
    </source>
</evidence>
<feature type="domain" description="Thioredoxin" evidence="2">
    <location>
        <begin position="32"/>
        <end position="190"/>
    </location>
</feature>
<sequence>MKNNRIPLLYMACLLLVGVLMAAIPASNNSGYQVGDTARDFKLKNVDGKMVSMSDYKDAKGFIVTFTCNTCPYSVAYEDRIIDLHNKYAPKGYPVIAINPNDVQLSPKDSYKHMQVRAKEKSFPFPYVYDETQEITKAYGATRTPHLYVVQKQKDGTFKVAYIGTIDDNSREPNKVQKKYAEAALDELVAGKAVSQPNTKAIGCTIKWRQA</sequence>
<accession>A0A1N6U8D9</accession>
<dbReference type="CDD" id="cd02969">
    <property type="entry name" value="PRX_like1"/>
    <property type="match status" value="1"/>
</dbReference>
<dbReference type="Gene3D" id="3.40.30.10">
    <property type="entry name" value="Glutaredoxin"/>
    <property type="match status" value="1"/>
</dbReference>
<dbReference type="GO" id="GO:0016209">
    <property type="term" value="F:antioxidant activity"/>
    <property type="evidence" value="ECO:0007669"/>
    <property type="project" value="InterPro"/>
</dbReference>
<dbReference type="PANTHER" id="PTHR43640">
    <property type="entry name" value="OS07G0260300 PROTEIN"/>
    <property type="match status" value="1"/>
</dbReference>
<dbReference type="InterPro" id="IPR000866">
    <property type="entry name" value="AhpC/TSA"/>
</dbReference>
<dbReference type="SUPFAM" id="SSF52833">
    <property type="entry name" value="Thioredoxin-like"/>
    <property type="match status" value="1"/>
</dbReference>
<dbReference type="OrthoDB" id="9809746at2"/>
<dbReference type="PROSITE" id="PS51352">
    <property type="entry name" value="THIOREDOXIN_2"/>
    <property type="match status" value="1"/>
</dbReference>
<proteinExistence type="predicted"/>
<dbReference type="InterPro" id="IPR036249">
    <property type="entry name" value="Thioredoxin-like_sf"/>
</dbReference>
<dbReference type="EMBL" id="FTNM01000001">
    <property type="protein sequence ID" value="SIQ61771.1"/>
    <property type="molecule type" value="Genomic_DNA"/>
</dbReference>
<evidence type="ECO:0000256" key="1">
    <source>
        <dbReference type="SAM" id="SignalP"/>
    </source>
</evidence>